<proteinExistence type="predicted"/>
<dbReference type="PANTHER" id="PTHR33803:SF3">
    <property type="entry name" value="BLL1974 PROTEIN"/>
    <property type="match status" value="1"/>
</dbReference>
<dbReference type="InterPro" id="IPR008490">
    <property type="entry name" value="Transposase_InsH_N"/>
</dbReference>
<dbReference type="AlphaFoldDB" id="A0A432ME49"/>
<dbReference type="RefSeq" id="WP_126727654.1">
    <property type="nucleotide sequence ID" value="NZ_RYZH01000060.1"/>
</dbReference>
<evidence type="ECO:0000313" key="3">
    <source>
        <dbReference type="EMBL" id="RUL83427.1"/>
    </source>
</evidence>
<accession>A0A432ME49</accession>
<dbReference type="Proteomes" id="UP000280296">
    <property type="component" value="Unassembled WGS sequence"/>
</dbReference>
<dbReference type="GO" id="GO:0004803">
    <property type="term" value="F:transposase activity"/>
    <property type="evidence" value="ECO:0007669"/>
    <property type="project" value="InterPro"/>
</dbReference>
<organism evidence="3 4">
    <name type="scientific">Tautonia sociabilis</name>
    <dbReference type="NCBI Taxonomy" id="2080755"/>
    <lineage>
        <taxon>Bacteria</taxon>
        <taxon>Pseudomonadati</taxon>
        <taxon>Planctomycetota</taxon>
        <taxon>Planctomycetia</taxon>
        <taxon>Isosphaerales</taxon>
        <taxon>Isosphaeraceae</taxon>
        <taxon>Tautonia</taxon>
    </lineage>
</organism>
<dbReference type="EMBL" id="RYZH01000060">
    <property type="protein sequence ID" value="RUL83427.1"/>
    <property type="molecule type" value="Genomic_DNA"/>
</dbReference>
<evidence type="ECO:0000259" key="2">
    <source>
        <dbReference type="Pfam" id="PF05598"/>
    </source>
</evidence>
<dbReference type="OrthoDB" id="240727at2"/>
<name>A0A432ME49_9BACT</name>
<dbReference type="Pfam" id="PF01609">
    <property type="entry name" value="DDE_Tnp_1"/>
    <property type="match status" value="1"/>
</dbReference>
<keyword evidence="4" id="KW-1185">Reference proteome</keyword>
<feature type="domain" description="Transposase InsH N-terminal" evidence="2">
    <location>
        <begin position="25"/>
        <end position="114"/>
    </location>
</feature>
<evidence type="ECO:0000313" key="4">
    <source>
        <dbReference type="Proteomes" id="UP000280296"/>
    </source>
</evidence>
<sequence>MLRNRYRRTDLFALVPQLDLRFELQLKQLDRLLDDDELFEAVREDLARRHPRTGSRGRPSTPVEVILRMLVVMRLYGWSYAQAESFVNDSLVLRQFCRVYLEKVPDDTVLIRWADTIEPETLQALNHRVVRLARGLKVTRGRKLRVDTTAVETDIHFPTDSGLLGDGVRVVSRLLRRARAALGEAAAGLGEAFRSRVRTVRTLSQQLHRLPRRKGDQGRETLKAAYGRLIATTRRTAAQGRRVLKALQERPDEPAARRLAARLGEVLPRLKQGIRQATRRVIKGESVPAGEKLLSLFEPHTQVIPRFKAGKAVEFGRKLRLDEVEGGLISGYAILERGGGQDQPCLGDSLANHRLPFGRAPGLLAGDRGLASAENERLAREAGVKQVALPHVGKAPPGRRVEERGRRFKRAYRFRAGIEGRIHTLRRDFGLRRCRYHGERGMGRWIGWGILAHNLAKVAEAGAGR</sequence>
<dbReference type="GO" id="GO:0006313">
    <property type="term" value="P:DNA transposition"/>
    <property type="evidence" value="ECO:0007669"/>
    <property type="project" value="InterPro"/>
</dbReference>
<gene>
    <name evidence="3" type="ORF">TsocGM_22225</name>
</gene>
<dbReference type="GO" id="GO:0003677">
    <property type="term" value="F:DNA binding"/>
    <property type="evidence" value="ECO:0007669"/>
    <property type="project" value="InterPro"/>
</dbReference>
<dbReference type="NCBIfam" id="NF033593">
    <property type="entry name" value="transpos_ISNCY_1"/>
    <property type="match status" value="1"/>
</dbReference>
<feature type="domain" description="Transposase IS4-like" evidence="1">
    <location>
        <begin position="327"/>
        <end position="455"/>
    </location>
</feature>
<dbReference type="PANTHER" id="PTHR33803">
    <property type="entry name" value="IS1478 TRANSPOSASE"/>
    <property type="match status" value="1"/>
</dbReference>
<dbReference type="Pfam" id="PF05598">
    <property type="entry name" value="DUF772"/>
    <property type="match status" value="1"/>
</dbReference>
<reference evidence="3 4" key="2">
    <citation type="submission" date="2019-01" db="EMBL/GenBank/DDBJ databases">
        <title>Tautonia sociabilis, a novel thermotolerant planctomycete of Isosphaeraceae family, isolated from a 4000 m deep subterranean habitat.</title>
        <authorList>
            <person name="Kovaleva O.L."/>
            <person name="Elcheninov A.G."/>
            <person name="Van Heerden E."/>
            <person name="Toshchakov S.V."/>
            <person name="Novikov A."/>
            <person name="Bonch-Osmolovskaya E.A."/>
            <person name="Kublanov I.V."/>
        </authorList>
    </citation>
    <scope>NUCLEOTIDE SEQUENCE [LARGE SCALE GENOMIC DNA]</scope>
    <source>
        <strain evidence="3 4">GM2012</strain>
    </source>
</reference>
<reference evidence="3 4" key="1">
    <citation type="submission" date="2018-12" db="EMBL/GenBank/DDBJ databases">
        <authorList>
            <person name="Toschakov S.V."/>
        </authorList>
    </citation>
    <scope>NUCLEOTIDE SEQUENCE [LARGE SCALE GENOMIC DNA]</scope>
    <source>
        <strain evidence="3 4">GM2012</strain>
    </source>
</reference>
<dbReference type="InterPro" id="IPR002559">
    <property type="entry name" value="Transposase_11"/>
</dbReference>
<protein>
    <submittedName>
        <fullName evidence="3">ISNCY family transposase</fullName>
    </submittedName>
</protein>
<comment type="caution">
    <text evidence="3">The sequence shown here is derived from an EMBL/GenBank/DDBJ whole genome shotgun (WGS) entry which is preliminary data.</text>
</comment>
<evidence type="ECO:0000259" key="1">
    <source>
        <dbReference type="Pfam" id="PF01609"/>
    </source>
</evidence>